<dbReference type="FunCoup" id="A0A1E1K2A5">
    <property type="interactions" value="223"/>
</dbReference>
<name>A0A1E1K2A5_9HELO</name>
<comment type="subcellular location">
    <subcellularLocation>
        <location evidence="1">Mitochondrion</location>
    </subcellularLocation>
</comment>
<feature type="region of interest" description="Disordered" evidence="10">
    <location>
        <begin position="156"/>
        <end position="399"/>
    </location>
</feature>
<keyword evidence="13" id="KW-1185">Reference proteome</keyword>
<feature type="compositionally biased region" description="Basic and acidic residues" evidence="10">
    <location>
        <begin position="318"/>
        <end position="339"/>
    </location>
</feature>
<dbReference type="PANTHER" id="PTHR46103">
    <property type="entry name" value="RRNA METHYLTRANSFERASE 1, MITOCHONDRIAL"/>
    <property type="match status" value="1"/>
</dbReference>
<evidence type="ECO:0000256" key="2">
    <source>
        <dbReference type="ARBA" id="ARBA00007228"/>
    </source>
</evidence>
<feature type="compositionally biased region" description="Basic and acidic residues" evidence="10">
    <location>
        <begin position="240"/>
        <end position="253"/>
    </location>
</feature>
<dbReference type="STRING" id="914237.A0A1E1K2A5"/>
<accession>A0A1E1K2A5</accession>
<feature type="domain" description="RNA 2-O ribose methyltransferase substrate binding" evidence="11">
    <location>
        <begin position="424"/>
        <end position="509"/>
    </location>
</feature>
<protein>
    <recommendedName>
        <fullName evidence="9">rRNA methyltransferase 1, mitochondrial</fullName>
    </recommendedName>
</protein>
<dbReference type="InterPro" id="IPR001537">
    <property type="entry name" value="SpoU_MeTrfase"/>
</dbReference>
<evidence type="ECO:0000256" key="3">
    <source>
        <dbReference type="ARBA" id="ARBA00022552"/>
    </source>
</evidence>
<dbReference type="Proteomes" id="UP000178129">
    <property type="component" value="Unassembled WGS sequence"/>
</dbReference>
<evidence type="ECO:0000256" key="4">
    <source>
        <dbReference type="ARBA" id="ARBA00022603"/>
    </source>
</evidence>
<dbReference type="GO" id="GO:0005739">
    <property type="term" value="C:mitochondrion"/>
    <property type="evidence" value="ECO:0007669"/>
    <property type="project" value="UniProtKB-SubCell"/>
</dbReference>
<evidence type="ECO:0000256" key="7">
    <source>
        <dbReference type="ARBA" id="ARBA00022946"/>
    </source>
</evidence>
<keyword evidence="4" id="KW-0489">Methyltransferase</keyword>
<dbReference type="EMBL" id="FJUW01000005">
    <property type="protein sequence ID" value="CZS92267.1"/>
    <property type="molecule type" value="Genomic_DNA"/>
</dbReference>
<keyword evidence="8" id="KW-0496">Mitochondrion</keyword>
<feature type="compositionally biased region" description="Basic and acidic residues" evidence="10">
    <location>
        <begin position="179"/>
        <end position="191"/>
    </location>
</feature>
<dbReference type="FunFam" id="3.30.1330.30:FF:000035">
    <property type="entry name" value="TrmH family RNA methyltransferase"/>
    <property type="match status" value="1"/>
</dbReference>
<dbReference type="PANTHER" id="PTHR46103:SF1">
    <property type="entry name" value="RRNA METHYLTRANSFERASE 1, MITOCHONDRIAL"/>
    <property type="match status" value="1"/>
</dbReference>
<reference evidence="13" key="1">
    <citation type="submission" date="2016-03" db="EMBL/GenBank/DDBJ databases">
        <authorList>
            <person name="Ploux O."/>
        </authorList>
    </citation>
    <scope>NUCLEOTIDE SEQUENCE [LARGE SCALE GENOMIC DNA]</scope>
    <source>
        <strain evidence="13">UK7</strain>
    </source>
</reference>
<comment type="caution">
    <text evidence="12">The sequence shown here is derived from an EMBL/GenBank/DDBJ whole genome shotgun (WGS) entry which is preliminary data.</text>
</comment>
<organism evidence="12 13">
    <name type="scientific">Rhynchosporium graminicola</name>
    <dbReference type="NCBI Taxonomy" id="2792576"/>
    <lineage>
        <taxon>Eukaryota</taxon>
        <taxon>Fungi</taxon>
        <taxon>Dikarya</taxon>
        <taxon>Ascomycota</taxon>
        <taxon>Pezizomycotina</taxon>
        <taxon>Leotiomycetes</taxon>
        <taxon>Helotiales</taxon>
        <taxon>Ploettnerulaceae</taxon>
        <taxon>Rhynchosporium</taxon>
    </lineage>
</organism>
<sequence>MSSRLLLRSNSHLRLPLPNSSFSLALILLRSYHVGKASSVNTAIARGLRKSKGIGFRGPRITSSDDPRVVYRKRNAIPAYDTITRSDYTDKSVSRNFRDTTKSNSDRWIGRGKDVNEGNRPRPVQGAPILRSEGFGNPQVFGRYGEKVTPRIRKLEYKETSRGNENSFKSLGSRFGNESGRDTRSYDRTSRLDYQSTSPAIASYPSVSARNRSSGSSQKRLTDTKSGSTSESRYSSSSDQPKDRFGSDREQSRLSRAPQSDRPARFGRDSSSAHPSDSFAPRSIPRDRGSTERPSKPFEPRSYPHDSNSTGSFAGRSDTTKSYKFGERNYRSNKSEYSRETVSSFGQRFPGKMEDRREMRPNKEDNKPETFVRSMNEDPRAVRDGTKSNRPRTDGQFEPTKVVSYTLDKNVPISIPYTTPASEFLYGYSVVEAAMSSQRTPRRKLYKLYIVKGENRLDENRDDRIKRLAQKNGIKVVSVGKESLPLLDKMSGGRPHNGFILEASPLPRLPITHLGEFKSENGQEGFSIAIDHQSKEEADVNGTSNFVRTTPSLPGRKPLVLLLDGVVDPGNMGGIIRTASFLGVSAIAVSVRNSASMTAVVLKASAGASENMTMFSVSKPAGFLVDSKKAGWKIYAAVAPNKDNFSSVPESLSTDDLDDPLSEAPCILMLGGEGEGIRWLLRAKADVDLYIKGGGQALNVDSLNVSVAAGILCNSFFAKKTGKSAMASVETSDEVVVEEDAPANENTLF</sequence>
<dbReference type="SUPFAM" id="SSF75217">
    <property type="entry name" value="alpha/beta knot"/>
    <property type="match status" value="1"/>
</dbReference>
<gene>
    <name evidence="12" type="ORF">RCO7_00771</name>
</gene>
<keyword evidence="5" id="KW-0808">Transferase</keyword>
<evidence type="ECO:0000256" key="9">
    <source>
        <dbReference type="ARBA" id="ARBA00034881"/>
    </source>
</evidence>
<dbReference type="SMART" id="SM00967">
    <property type="entry name" value="SpoU_sub_bind"/>
    <property type="match status" value="1"/>
</dbReference>
<dbReference type="Pfam" id="PF00588">
    <property type="entry name" value="SpoU_methylase"/>
    <property type="match status" value="1"/>
</dbReference>
<dbReference type="InterPro" id="IPR029064">
    <property type="entry name" value="Ribosomal_eL30-like_sf"/>
</dbReference>
<dbReference type="InterPro" id="IPR047182">
    <property type="entry name" value="MRM1"/>
</dbReference>
<evidence type="ECO:0000256" key="5">
    <source>
        <dbReference type="ARBA" id="ARBA00022679"/>
    </source>
</evidence>
<dbReference type="InterPro" id="IPR013123">
    <property type="entry name" value="SpoU_subst-bd"/>
</dbReference>
<dbReference type="Gene3D" id="3.30.1330.30">
    <property type="match status" value="1"/>
</dbReference>
<keyword evidence="7" id="KW-0809">Transit peptide</keyword>
<feature type="compositionally biased region" description="Low complexity" evidence="10">
    <location>
        <begin position="226"/>
        <end position="238"/>
    </location>
</feature>
<dbReference type="InParanoid" id="A0A1E1K2A5"/>
<feature type="compositionally biased region" description="Basic and acidic residues" evidence="10">
    <location>
        <begin position="284"/>
        <end position="304"/>
    </location>
</feature>
<feature type="compositionally biased region" description="Basic and acidic residues" evidence="10">
    <location>
        <begin position="351"/>
        <end position="395"/>
    </location>
</feature>
<evidence type="ECO:0000313" key="13">
    <source>
        <dbReference type="Proteomes" id="UP000178129"/>
    </source>
</evidence>
<feature type="compositionally biased region" description="Low complexity" evidence="10">
    <location>
        <begin position="206"/>
        <end position="217"/>
    </location>
</feature>
<dbReference type="GO" id="GO:0016435">
    <property type="term" value="F:rRNA (guanine) methyltransferase activity"/>
    <property type="evidence" value="ECO:0007669"/>
    <property type="project" value="TreeGrafter"/>
</dbReference>
<feature type="region of interest" description="Disordered" evidence="10">
    <location>
        <begin position="96"/>
        <end position="135"/>
    </location>
</feature>
<dbReference type="InterPro" id="IPR029026">
    <property type="entry name" value="tRNA_m1G_MTases_N"/>
</dbReference>
<keyword evidence="6" id="KW-0949">S-adenosyl-L-methionine</keyword>
<evidence type="ECO:0000256" key="8">
    <source>
        <dbReference type="ARBA" id="ARBA00023128"/>
    </source>
</evidence>
<comment type="similarity">
    <text evidence="2">Belongs to the class IV-like SAM-binding methyltransferase superfamily. RNA methyltransferase TrmH family.</text>
</comment>
<dbReference type="Pfam" id="PF08032">
    <property type="entry name" value="SpoU_sub_bind"/>
    <property type="match status" value="1"/>
</dbReference>
<dbReference type="AlphaFoldDB" id="A0A1E1K2A5"/>
<dbReference type="Gene3D" id="3.40.1280.10">
    <property type="match status" value="1"/>
</dbReference>
<dbReference type="CDD" id="cd18105">
    <property type="entry name" value="SpoU-like_MRM1"/>
    <property type="match status" value="1"/>
</dbReference>
<dbReference type="InterPro" id="IPR029028">
    <property type="entry name" value="Alpha/beta_knot_MTases"/>
</dbReference>
<proteinExistence type="inferred from homology"/>
<evidence type="ECO:0000259" key="11">
    <source>
        <dbReference type="SMART" id="SM00967"/>
    </source>
</evidence>
<evidence type="ECO:0000256" key="1">
    <source>
        <dbReference type="ARBA" id="ARBA00004173"/>
    </source>
</evidence>
<dbReference type="InterPro" id="IPR047261">
    <property type="entry name" value="MRM1_MeTrfase_dom"/>
</dbReference>
<dbReference type="SUPFAM" id="SSF55315">
    <property type="entry name" value="L30e-like"/>
    <property type="match status" value="1"/>
</dbReference>
<dbReference type="GO" id="GO:0003723">
    <property type="term" value="F:RNA binding"/>
    <property type="evidence" value="ECO:0007669"/>
    <property type="project" value="InterPro"/>
</dbReference>
<keyword evidence="3" id="KW-0698">rRNA processing</keyword>
<evidence type="ECO:0000256" key="6">
    <source>
        <dbReference type="ARBA" id="ARBA00022691"/>
    </source>
</evidence>
<evidence type="ECO:0000313" key="12">
    <source>
        <dbReference type="EMBL" id="CZS92267.1"/>
    </source>
</evidence>
<evidence type="ECO:0000256" key="10">
    <source>
        <dbReference type="SAM" id="MobiDB-lite"/>
    </source>
</evidence>
<feature type="compositionally biased region" description="Basic and acidic residues" evidence="10">
    <location>
        <begin position="96"/>
        <end position="120"/>
    </location>
</feature>